<comment type="caution">
    <text evidence="1">The sequence shown here is derived from an EMBL/GenBank/DDBJ whole genome shotgun (WGS) entry which is preliminary data.</text>
</comment>
<reference evidence="1" key="1">
    <citation type="submission" date="2021-10" db="EMBL/GenBank/DDBJ databases">
        <title>Psilocybe cubensis genome.</title>
        <authorList>
            <person name="Mckernan K.J."/>
            <person name="Crawford S."/>
            <person name="Trippe A."/>
            <person name="Kane L.T."/>
            <person name="Mclaughlin S."/>
        </authorList>
    </citation>
    <scope>NUCLEOTIDE SEQUENCE</scope>
    <source>
        <strain evidence="1">MGC-MH-2018</strain>
    </source>
</reference>
<dbReference type="Proteomes" id="UP000664032">
    <property type="component" value="Unassembled WGS sequence"/>
</dbReference>
<sequence>MSSERQNTQFSQKERQEIDTLKHTMQDPGSSRLEQQIAEAKLDALKQSKEPAPHMHKHRVHGAEGEGTDGSNIYHNDEAFERFAMGERDSAPTGPRANQPAADRHSIKMNHKVRGTTKEKAENNLPTEELHGNVPVESAGVASNVQFLKNRTMSGYSKQQQVDELGKFLDNSSSKSKVQLQKTDNARNEQVKPAHIGHLKHVQNMAESIEDSISNKVDRTSSHTSAIAEKIEGRRSQFLSLGDHLAYGIKIEGKDESMLNEIESTVSGSTDV</sequence>
<keyword evidence="2" id="KW-1185">Reference proteome</keyword>
<organism evidence="1 2">
    <name type="scientific">Psilocybe cubensis</name>
    <name type="common">Psychedelic mushroom</name>
    <name type="synonym">Stropharia cubensis</name>
    <dbReference type="NCBI Taxonomy" id="181762"/>
    <lineage>
        <taxon>Eukaryota</taxon>
        <taxon>Fungi</taxon>
        <taxon>Dikarya</taxon>
        <taxon>Basidiomycota</taxon>
        <taxon>Agaricomycotina</taxon>
        <taxon>Agaricomycetes</taxon>
        <taxon>Agaricomycetidae</taxon>
        <taxon>Agaricales</taxon>
        <taxon>Agaricineae</taxon>
        <taxon>Strophariaceae</taxon>
        <taxon>Psilocybe</taxon>
    </lineage>
</organism>
<proteinExistence type="predicted"/>
<name>A0ACB8GG60_PSICU</name>
<evidence type="ECO:0000313" key="1">
    <source>
        <dbReference type="EMBL" id="KAH9474700.1"/>
    </source>
</evidence>
<evidence type="ECO:0000313" key="2">
    <source>
        <dbReference type="Proteomes" id="UP000664032"/>
    </source>
</evidence>
<gene>
    <name evidence="1" type="ORF">JR316_0013165</name>
</gene>
<dbReference type="EMBL" id="JAFIQS020000013">
    <property type="protein sequence ID" value="KAH9474700.1"/>
    <property type="molecule type" value="Genomic_DNA"/>
</dbReference>
<accession>A0ACB8GG60</accession>
<protein>
    <submittedName>
        <fullName evidence="1">Uncharacterized protein</fullName>
    </submittedName>
</protein>